<dbReference type="EMBL" id="AEQZ01000029">
    <property type="protein sequence ID" value="EFV63575.1"/>
    <property type="molecule type" value="Genomic_DNA"/>
</dbReference>
<organism evidence="1 2">
    <name type="scientific">Neisseria meningitidis serogroup B / serotype 15 (strain H44/76)</name>
    <dbReference type="NCBI Taxonomy" id="909420"/>
    <lineage>
        <taxon>Bacteria</taxon>
        <taxon>Pseudomonadati</taxon>
        <taxon>Pseudomonadota</taxon>
        <taxon>Betaproteobacteria</taxon>
        <taxon>Neisseriales</taxon>
        <taxon>Neisseriaceae</taxon>
        <taxon>Neisseria</taxon>
    </lineage>
</organism>
<dbReference type="AlphaFoldDB" id="E6MY19"/>
<dbReference type="PATRIC" id="fig|909420.4.peg.1645"/>
<accession>E6MY19</accession>
<protein>
    <submittedName>
        <fullName evidence="1">Uncharacterized protein</fullName>
    </submittedName>
</protein>
<comment type="caution">
    <text evidence="1">The sequence shown here is derived from an EMBL/GenBank/DDBJ whole genome shotgun (WGS) entry which is preliminary data.</text>
</comment>
<sequence>MFLATRNVLVATARTCSGRKPRRRSPNFARQSKACSWEAALRFFCSSSPAAKRTICLNESMTFNCPLLFSQIWRRKLLEPKSTEARTFAGVVVMADTGGGKTQCYSDGAGVDNK</sequence>
<gene>
    <name evidence="1" type="ORF">NMH_1259</name>
</gene>
<reference evidence="1 2" key="1">
    <citation type="journal article" date="2011" name="J. Bacteriol.">
        <title>Genome sequence of Neisseria meningitidis serogroup B strain H44/76.</title>
        <authorList>
            <person name="Piet J.R."/>
            <person name="Huis In 't Veld R.A."/>
            <person name="van Schaik B.D."/>
            <person name="van Kampen A.H."/>
            <person name="Baas F."/>
            <person name="van de Beek D."/>
            <person name="Pannekoek Y."/>
            <person name="van der Ende A."/>
        </authorList>
    </citation>
    <scope>NUCLEOTIDE SEQUENCE [LARGE SCALE GENOMIC DNA]</scope>
    <source>
        <strain evidence="1 2">H44/76</strain>
    </source>
</reference>
<proteinExistence type="predicted"/>
<dbReference type="Proteomes" id="UP000032707">
    <property type="component" value="Unassembled WGS sequence"/>
</dbReference>
<name>E6MY19_NEIMH</name>
<evidence type="ECO:0000313" key="1">
    <source>
        <dbReference type="EMBL" id="EFV63575.1"/>
    </source>
</evidence>
<evidence type="ECO:0000313" key="2">
    <source>
        <dbReference type="Proteomes" id="UP000032707"/>
    </source>
</evidence>